<evidence type="ECO:0000313" key="2">
    <source>
        <dbReference type="Proteomes" id="UP000828048"/>
    </source>
</evidence>
<keyword evidence="2" id="KW-1185">Reference proteome</keyword>
<gene>
    <name evidence="1" type="ORF">Vadar_014089</name>
</gene>
<proteinExistence type="predicted"/>
<sequence>MACGENKKLLFKGLSRGGGGDGRKGGDKGLLSELELEHFSRDERSSYSLSNGILPSLGAHTNSKTKLHPFILSPFNSRYRGGGGDSRKGGDKGLLSELELEHFSRDERSSYSLSSGILPSLGAHTNRKTKLRPFILSPFDSRYRFWETFLIFLVFYTAWVSPFEFGFLDHPKGPLSITDNVVNGFFAIDIILTFFLAYLDKATYLLIDEPKMIALRYAKTWLVFDVISTIPSELARSVLPRPLEEYGYFSLLRLWRLRRVGAMFARLEKDRNFSYFWVRCAKLICVTLFAVHFAGCFYYLLAARYKDPKKTWIGIAMGDFQQESLWVRYVTTMYWSITTLTTTGYGDLHPVNEREMIFDIIYMLFNLGLTAYLIGNMTNLVVHITSRTRQFRDTVQAASNFAQRNQLPDRLQDQMLAHLCLRYRTDSEGLQQQETLDALPKAIRSSISHFLFYSVVDKVYLFHGVSNDLLFQLVSEMKAEYFPPKEDVILQNEAPTDLYILVTGTVDLIVQVNGMEKVVGELKTGDVCGEIGVLCYRPQLFTVRTKRLSQLLRLNRTTFLNIVQANVGDGTIIVNNLLQHLKEGRDPFMEAVLTDTEHMLAQGKMDLPLSLCFAAMRGDDLLLHQLLRRGMDANELDSNGRTALHIAASKGSVECVLLLLDYGADPNRKDSEGNVPLWDAILERHEPVMKLLVENGAKISSGDVGQFACYAVEQNNIDLLKDIIHYGGDITLFNSLGMTALHTAISEENTEMVKFLVDQGADIDAPDVHGWTPRRLADYQGHEEIKFLFQTIKGTRKEPVAVVPEMQGVPYLKKYCSEPTITPFTPEPEATTPTSVKKVKWSDDNRRGRGNHFHNSLFGFMSAASRPFRDENGLFPPPRSLESPRNKGNNRTRVTISCPEKGEVAGRGRVAFLPDSLQELLDIGAQKFGVSPTKVLTKDGALIEDIEVVRDGDHLILASDGEL</sequence>
<organism evidence="1 2">
    <name type="scientific">Vaccinium darrowii</name>
    <dbReference type="NCBI Taxonomy" id="229202"/>
    <lineage>
        <taxon>Eukaryota</taxon>
        <taxon>Viridiplantae</taxon>
        <taxon>Streptophyta</taxon>
        <taxon>Embryophyta</taxon>
        <taxon>Tracheophyta</taxon>
        <taxon>Spermatophyta</taxon>
        <taxon>Magnoliopsida</taxon>
        <taxon>eudicotyledons</taxon>
        <taxon>Gunneridae</taxon>
        <taxon>Pentapetalae</taxon>
        <taxon>asterids</taxon>
        <taxon>Ericales</taxon>
        <taxon>Ericaceae</taxon>
        <taxon>Vaccinioideae</taxon>
        <taxon>Vaccinieae</taxon>
        <taxon>Vaccinium</taxon>
    </lineage>
</organism>
<name>A0ACB7XZN8_9ERIC</name>
<dbReference type="EMBL" id="CM037155">
    <property type="protein sequence ID" value="KAH7846437.1"/>
    <property type="molecule type" value="Genomic_DNA"/>
</dbReference>
<comment type="caution">
    <text evidence="1">The sequence shown here is derived from an EMBL/GenBank/DDBJ whole genome shotgun (WGS) entry which is preliminary data.</text>
</comment>
<reference evidence="1 2" key="1">
    <citation type="journal article" date="2021" name="Hortic Res">
        <title>High-quality reference genome and annotation aids understanding of berry development for evergreen blueberry (Vaccinium darrowii).</title>
        <authorList>
            <person name="Yu J."/>
            <person name="Hulse-Kemp A.M."/>
            <person name="Babiker E."/>
            <person name="Staton M."/>
        </authorList>
    </citation>
    <scope>NUCLEOTIDE SEQUENCE [LARGE SCALE GENOMIC DNA]</scope>
    <source>
        <strain evidence="2">cv. NJ 8807/NJ 8810</strain>
        <tissue evidence="1">Young leaf</tissue>
    </source>
</reference>
<protein>
    <submittedName>
        <fullName evidence="1">Uncharacterized protein</fullName>
    </submittedName>
</protein>
<evidence type="ECO:0000313" key="1">
    <source>
        <dbReference type="EMBL" id="KAH7846437.1"/>
    </source>
</evidence>
<accession>A0ACB7XZN8</accession>
<dbReference type="Proteomes" id="UP000828048">
    <property type="component" value="Chromosome 5"/>
</dbReference>